<accession>A0A9J6G210</accession>
<dbReference type="GO" id="GO:0003684">
    <property type="term" value="F:damaged DNA binding"/>
    <property type="evidence" value="ECO:0007669"/>
    <property type="project" value="InterPro"/>
</dbReference>
<dbReference type="EMBL" id="JABSTR010000004">
    <property type="protein sequence ID" value="KAH9369023.1"/>
    <property type="molecule type" value="Genomic_DNA"/>
</dbReference>
<evidence type="ECO:0000313" key="2">
    <source>
        <dbReference type="EMBL" id="KAH9369023.1"/>
    </source>
</evidence>
<gene>
    <name evidence="2" type="ORF">HPB48_002631</name>
</gene>
<dbReference type="Proteomes" id="UP000821853">
    <property type="component" value="Chromosome 2"/>
</dbReference>
<dbReference type="InterPro" id="IPR002706">
    <property type="entry name" value="Xrcc1_N"/>
</dbReference>
<protein>
    <recommendedName>
        <fullName evidence="1">DNA-repair protein Xrcc1 N-terminal domain-containing protein</fullName>
    </recommendedName>
</protein>
<name>A0A9J6G210_HAELO</name>
<reference evidence="2 3" key="1">
    <citation type="journal article" date="2020" name="Cell">
        <title>Large-Scale Comparative Analyses of Tick Genomes Elucidate Their Genetic Diversity and Vector Capacities.</title>
        <authorList>
            <consortium name="Tick Genome and Microbiome Consortium (TIGMIC)"/>
            <person name="Jia N."/>
            <person name="Wang J."/>
            <person name="Shi W."/>
            <person name="Du L."/>
            <person name="Sun Y."/>
            <person name="Zhan W."/>
            <person name="Jiang J.F."/>
            <person name="Wang Q."/>
            <person name="Zhang B."/>
            <person name="Ji P."/>
            <person name="Bell-Sakyi L."/>
            <person name="Cui X.M."/>
            <person name="Yuan T.T."/>
            <person name="Jiang B.G."/>
            <person name="Yang W.F."/>
            <person name="Lam T.T."/>
            <person name="Chang Q.C."/>
            <person name="Ding S.J."/>
            <person name="Wang X.J."/>
            <person name="Zhu J.G."/>
            <person name="Ruan X.D."/>
            <person name="Zhao L."/>
            <person name="Wei J.T."/>
            <person name="Ye R.Z."/>
            <person name="Que T.C."/>
            <person name="Du C.H."/>
            <person name="Zhou Y.H."/>
            <person name="Cheng J.X."/>
            <person name="Dai P.F."/>
            <person name="Guo W.B."/>
            <person name="Han X.H."/>
            <person name="Huang E.J."/>
            <person name="Li L.F."/>
            <person name="Wei W."/>
            <person name="Gao Y.C."/>
            <person name="Liu J.Z."/>
            <person name="Shao H.Z."/>
            <person name="Wang X."/>
            <person name="Wang C.C."/>
            <person name="Yang T.C."/>
            <person name="Huo Q.B."/>
            <person name="Li W."/>
            <person name="Chen H.Y."/>
            <person name="Chen S.E."/>
            <person name="Zhou L.G."/>
            <person name="Ni X.B."/>
            <person name="Tian J.H."/>
            <person name="Sheng Y."/>
            <person name="Liu T."/>
            <person name="Pan Y.S."/>
            <person name="Xia L.Y."/>
            <person name="Li J."/>
            <person name="Zhao F."/>
            <person name="Cao W.C."/>
        </authorList>
    </citation>
    <scope>NUCLEOTIDE SEQUENCE [LARGE SCALE GENOMIC DNA]</scope>
    <source>
        <strain evidence="2">HaeL-2018</strain>
    </source>
</reference>
<dbReference type="FunFam" id="2.60.120.260:FF:000025">
    <property type="entry name" value="DNA repair protein XRCC1 isoform X1"/>
    <property type="match status" value="1"/>
</dbReference>
<dbReference type="InterPro" id="IPR008979">
    <property type="entry name" value="Galactose-bd-like_sf"/>
</dbReference>
<dbReference type="SUPFAM" id="SSF49785">
    <property type="entry name" value="Galactose-binding domain-like"/>
    <property type="match status" value="1"/>
</dbReference>
<dbReference type="PANTHER" id="PTHR11370">
    <property type="entry name" value="DNA-REPAIR PROTEIN XRCC1"/>
    <property type="match status" value="1"/>
</dbReference>
<dbReference type="Gene3D" id="2.60.120.260">
    <property type="entry name" value="Galactose-binding domain-like"/>
    <property type="match status" value="1"/>
</dbReference>
<dbReference type="Pfam" id="PF01834">
    <property type="entry name" value="XRCC1_N"/>
    <property type="match status" value="1"/>
</dbReference>
<dbReference type="GO" id="GO:0006284">
    <property type="term" value="P:base-excision repair"/>
    <property type="evidence" value="ECO:0007669"/>
    <property type="project" value="TreeGrafter"/>
</dbReference>
<keyword evidence="3" id="KW-1185">Reference proteome</keyword>
<dbReference type="PANTHER" id="PTHR11370:SF5">
    <property type="entry name" value="DNA REPAIR PROTEIN XRCC1"/>
    <property type="match status" value="1"/>
</dbReference>
<proteinExistence type="predicted"/>
<feature type="domain" description="DNA-repair protein Xrcc1 N-terminal" evidence="1">
    <location>
        <begin position="1"/>
        <end position="137"/>
    </location>
</feature>
<sequence length="160" mass="17817">MPVLKIQHVVSFSSEDKVHKAENLLKPETYRKWKCATPGEKQASVILQLEKASVISSIDIGNENSAFIEVLVARSSDPAPDFHVLLVASSFMTPMDARQGTNLNRVRMFGSDKLSQSYIKEKWDRIKVVCTQPFNKASVQTSIGDAPVSNHSTGKEVHKY</sequence>
<organism evidence="2 3">
    <name type="scientific">Haemaphysalis longicornis</name>
    <name type="common">Bush tick</name>
    <dbReference type="NCBI Taxonomy" id="44386"/>
    <lineage>
        <taxon>Eukaryota</taxon>
        <taxon>Metazoa</taxon>
        <taxon>Ecdysozoa</taxon>
        <taxon>Arthropoda</taxon>
        <taxon>Chelicerata</taxon>
        <taxon>Arachnida</taxon>
        <taxon>Acari</taxon>
        <taxon>Parasitiformes</taxon>
        <taxon>Ixodida</taxon>
        <taxon>Ixodoidea</taxon>
        <taxon>Ixodidae</taxon>
        <taxon>Haemaphysalinae</taxon>
        <taxon>Haemaphysalis</taxon>
    </lineage>
</organism>
<comment type="caution">
    <text evidence="2">The sequence shown here is derived from an EMBL/GenBank/DDBJ whole genome shotgun (WGS) entry which is preliminary data.</text>
</comment>
<dbReference type="OMA" id="DWGGWII"/>
<dbReference type="GO" id="GO:0005634">
    <property type="term" value="C:nucleus"/>
    <property type="evidence" value="ECO:0007669"/>
    <property type="project" value="InterPro"/>
</dbReference>
<evidence type="ECO:0000259" key="1">
    <source>
        <dbReference type="Pfam" id="PF01834"/>
    </source>
</evidence>
<dbReference type="VEuPathDB" id="VectorBase:HLOH_056362"/>
<dbReference type="OrthoDB" id="25840at2759"/>
<dbReference type="AlphaFoldDB" id="A0A9J6G210"/>
<dbReference type="GO" id="GO:0000012">
    <property type="term" value="P:single strand break repair"/>
    <property type="evidence" value="ECO:0007669"/>
    <property type="project" value="InterPro"/>
</dbReference>
<evidence type="ECO:0000313" key="3">
    <source>
        <dbReference type="Proteomes" id="UP000821853"/>
    </source>
</evidence>